<dbReference type="Gene3D" id="3.40.50.12650">
    <property type="match status" value="1"/>
</dbReference>
<evidence type="ECO:0000256" key="10">
    <source>
        <dbReference type="ARBA" id="ARBA00022839"/>
    </source>
</evidence>
<evidence type="ECO:0000256" key="5">
    <source>
        <dbReference type="ARBA" id="ARBA00012865"/>
    </source>
</evidence>
<evidence type="ECO:0000256" key="13">
    <source>
        <dbReference type="ARBA" id="ARBA00023242"/>
    </source>
</evidence>
<feature type="compositionally biased region" description="Acidic residues" evidence="17">
    <location>
        <begin position="836"/>
        <end position="853"/>
    </location>
</feature>
<organism evidence="19 20">
    <name type="scientific">Gambusia affinis</name>
    <name type="common">Western mosquitofish</name>
    <name type="synonym">Heterandria affinis</name>
    <dbReference type="NCBI Taxonomy" id="33528"/>
    <lineage>
        <taxon>Eukaryota</taxon>
        <taxon>Metazoa</taxon>
        <taxon>Chordata</taxon>
        <taxon>Craniata</taxon>
        <taxon>Vertebrata</taxon>
        <taxon>Euteleostomi</taxon>
        <taxon>Actinopterygii</taxon>
        <taxon>Neopterygii</taxon>
        <taxon>Teleostei</taxon>
        <taxon>Neoteleostei</taxon>
        <taxon>Acanthomorphata</taxon>
        <taxon>Ovalentaria</taxon>
        <taxon>Atherinomorphae</taxon>
        <taxon>Cyprinodontiformes</taxon>
        <taxon>Poeciliidae</taxon>
        <taxon>Poeciliinae</taxon>
        <taxon>Gambusia</taxon>
    </lineage>
</organism>
<dbReference type="GO" id="GO:0036297">
    <property type="term" value="P:interstrand cross-link repair"/>
    <property type="evidence" value="ECO:0007669"/>
    <property type="project" value="TreeGrafter"/>
</dbReference>
<dbReference type="GO" id="GO:0005634">
    <property type="term" value="C:nucleus"/>
    <property type="evidence" value="ECO:0007669"/>
    <property type="project" value="UniProtKB-SubCell"/>
</dbReference>
<keyword evidence="13" id="KW-0539">Nucleus</keyword>
<dbReference type="AlphaFoldDB" id="A0A315W5U6"/>
<keyword evidence="7" id="KW-0540">Nuclease</keyword>
<feature type="region of interest" description="Disordered" evidence="17">
    <location>
        <begin position="948"/>
        <end position="981"/>
    </location>
</feature>
<evidence type="ECO:0000313" key="20">
    <source>
        <dbReference type="Proteomes" id="UP000250572"/>
    </source>
</evidence>
<evidence type="ECO:0000256" key="1">
    <source>
        <dbReference type="ARBA" id="ARBA00001526"/>
    </source>
</evidence>
<dbReference type="Gene3D" id="3.60.15.10">
    <property type="entry name" value="Ribonuclease Z/Hydroxyacylglutathione hydrolase-like"/>
    <property type="match status" value="1"/>
</dbReference>
<evidence type="ECO:0000256" key="14">
    <source>
        <dbReference type="ARBA" id="ARBA00039555"/>
    </source>
</evidence>
<comment type="subcellular location">
    <subcellularLocation>
        <location evidence="3">Chromosome</location>
        <location evidence="3">Telomere</location>
    </subcellularLocation>
    <subcellularLocation>
        <location evidence="2">Nucleus</location>
    </subcellularLocation>
</comment>
<keyword evidence="6" id="KW-0158">Chromosome</keyword>
<evidence type="ECO:0000256" key="3">
    <source>
        <dbReference type="ARBA" id="ARBA00004574"/>
    </source>
</evidence>
<keyword evidence="10" id="KW-0269">Exonuclease</keyword>
<dbReference type="Proteomes" id="UP000250572">
    <property type="component" value="Unassembled WGS sequence"/>
</dbReference>
<dbReference type="GO" id="GO:0035312">
    <property type="term" value="F:5'-3' DNA exonuclease activity"/>
    <property type="evidence" value="ECO:0007669"/>
    <property type="project" value="TreeGrafter"/>
</dbReference>
<dbReference type="Pfam" id="PF07522">
    <property type="entry name" value="DRMBL"/>
    <property type="match status" value="1"/>
</dbReference>
<evidence type="ECO:0000313" key="19">
    <source>
        <dbReference type="EMBL" id="PWA31053.1"/>
    </source>
</evidence>
<evidence type="ECO:0000256" key="17">
    <source>
        <dbReference type="SAM" id="MobiDB-lite"/>
    </source>
</evidence>
<sequence length="1028" mass="114816">MYISRDKIQLLKKGKKQQRLRAVPLKQVLLSSGSSGSLPLRSLLPLHLAGYTCFWSDRETLVSLGSGEVLVPISSCQQSDGECGKEMKKRVQTGGKGWRKVSAMRQTGDLSRVNPASDRHQQTLPTPLGKKGVQIMDGWMDGWIHSAKQQNSIKLSWVYGLILIYQSLMVGGVSSRGSSYGGGSVTPGPVLGSDGGDRKLASEERRLQDKVCSHTVMSALGQRPLEVGRGVKSQSRSQQEAKMHFHQNAIKRDAQFTAINQDVIHRERLLIYKEYNLLEQSLGSLDIHSLQPRQASVSVEEAPGPDILVLECSTYSCAAPQESLSRDAQISLFPATWYQILAPSGWAFSRETQSIQHVGRPRSTSLGRHNEDFLIRTPESSSGAAEAHLKAAGHGHEDWSLTPVHKSLLRMIADKGRTLYDGGVSMQREKLCCHSKSYSYYIAPSGLLTTTSRQAKQRAMSNNGKVIPDTPLVVDFWQVRKCPGSRLFFLTHMHSDHTVGLTSTWSNRPIYCSPVTAALLRLKLQVKEQWIHPLELCEPYLLPLDDIGKEKLTVTLIDANHCPGAVMFLFEGYFGAILYTGDFRYTPSMLREPCLRTNTTIDILYLDNTNCDPNRTLPSRQKATQQIKEIIRRNPDHNVVIGIYSLGKETLLVELAMEFKTWIEVNFERMETLRALELPDVFTTEPGAGRIRVVNQSKICSAVLHEWNKEQPTLAILPTSRPLISFHPNVYVVPYSDHSSYQELEDFVSALKPSSLVPIVGGFLPGGLSALLPHKKRQDVHVPESVRLYMLRQPEQQFSSSAYNGLCRRNLRPLAPKGVIFDTPVKKPRKLHEKACEEESMEQDGSEEDIDTDSSERDSDFILVDPSIKLTPNKNREGDDEETVSEELVMIESVQLGQLAESNFEPALTNSNTFRTRQQVEMKTSVNAHVHKGCGDVQMSQTLADHDTMSEHSWGDQSSASDLFKNSPDRASLGSNEISRESTEKHENILLKCLPFSEKDFVSGGLLSHDFVRQFTLSPGKDSEEEDV</sequence>
<dbReference type="SUPFAM" id="SSF56281">
    <property type="entry name" value="Metallo-hydrolase/oxidoreductase"/>
    <property type="match status" value="1"/>
</dbReference>
<keyword evidence="11" id="KW-0779">Telomere</keyword>
<evidence type="ECO:0000256" key="7">
    <source>
        <dbReference type="ARBA" id="ARBA00022722"/>
    </source>
</evidence>
<feature type="domain" description="DNA repair metallo-beta-lactamase" evidence="18">
    <location>
        <begin position="708"/>
        <end position="760"/>
    </location>
</feature>
<dbReference type="GO" id="GO:0008800">
    <property type="term" value="F:beta-lactamase activity"/>
    <property type="evidence" value="ECO:0007669"/>
    <property type="project" value="UniProtKB-EC"/>
</dbReference>
<dbReference type="STRING" id="33528.ENSGAFP00000003535"/>
<proteinExistence type="inferred from homology"/>
<comment type="caution">
    <text evidence="19">The sequence shown here is derived from an EMBL/GenBank/DDBJ whole genome shotgun (WGS) entry which is preliminary data.</text>
</comment>
<protein>
    <recommendedName>
        <fullName evidence="14">5' exonuclease Apollo</fullName>
        <ecNumber evidence="5">3.5.2.6</ecNumber>
    </recommendedName>
    <alternativeName>
        <fullName evidence="15">DNA cross-link repair 1B protein</fullName>
    </alternativeName>
    <alternativeName>
        <fullName evidence="16">SNM1 homolog B</fullName>
    </alternativeName>
</protein>
<dbReference type="PANTHER" id="PTHR23240">
    <property type="entry name" value="DNA CROSS-LINK REPAIR PROTEIN PSO2/SNM1-RELATED"/>
    <property type="match status" value="1"/>
</dbReference>
<evidence type="ECO:0000256" key="2">
    <source>
        <dbReference type="ARBA" id="ARBA00004123"/>
    </source>
</evidence>
<dbReference type="EMBL" id="NHOQ01000318">
    <property type="protein sequence ID" value="PWA31053.1"/>
    <property type="molecule type" value="Genomic_DNA"/>
</dbReference>
<dbReference type="FunFam" id="3.40.50.12650:FF:000003">
    <property type="entry name" value="DNA cross-link repair 1B"/>
    <property type="match status" value="1"/>
</dbReference>
<dbReference type="PANTHER" id="PTHR23240:SF26">
    <property type="entry name" value="5' EXONUCLEASE APOLLO"/>
    <property type="match status" value="1"/>
</dbReference>
<gene>
    <name evidence="19" type="ORF">CCH79_00010712</name>
</gene>
<evidence type="ECO:0000256" key="8">
    <source>
        <dbReference type="ARBA" id="ARBA00022763"/>
    </source>
</evidence>
<keyword evidence="20" id="KW-1185">Reference proteome</keyword>
<dbReference type="GO" id="GO:0003684">
    <property type="term" value="F:damaged DNA binding"/>
    <property type="evidence" value="ECO:0007669"/>
    <property type="project" value="TreeGrafter"/>
</dbReference>
<name>A0A315W5U6_GAMAF</name>
<dbReference type="InterPro" id="IPR011084">
    <property type="entry name" value="DRMBL"/>
</dbReference>
<dbReference type="EC" id="3.5.2.6" evidence="5"/>
<dbReference type="InterPro" id="IPR036866">
    <property type="entry name" value="RibonucZ/Hydroxyglut_hydro"/>
</dbReference>
<evidence type="ECO:0000256" key="15">
    <source>
        <dbReference type="ARBA" id="ARBA00041693"/>
    </source>
</evidence>
<evidence type="ECO:0000259" key="18">
    <source>
        <dbReference type="Pfam" id="PF07522"/>
    </source>
</evidence>
<comment type="catalytic activity">
    <reaction evidence="1">
        <text>a beta-lactam + H2O = a substituted beta-amino acid</text>
        <dbReference type="Rhea" id="RHEA:20401"/>
        <dbReference type="ChEBI" id="CHEBI:15377"/>
        <dbReference type="ChEBI" id="CHEBI:35627"/>
        <dbReference type="ChEBI" id="CHEBI:140347"/>
        <dbReference type="EC" id="3.5.2.6"/>
    </reaction>
</comment>
<feature type="region of interest" description="Disordered" evidence="17">
    <location>
        <begin position="830"/>
        <end position="882"/>
    </location>
</feature>
<evidence type="ECO:0000256" key="9">
    <source>
        <dbReference type="ARBA" id="ARBA00022801"/>
    </source>
</evidence>
<evidence type="ECO:0000256" key="6">
    <source>
        <dbReference type="ARBA" id="ARBA00022454"/>
    </source>
</evidence>
<dbReference type="GO" id="GO:0000723">
    <property type="term" value="P:telomere maintenance"/>
    <property type="evidence" value="ECO:0007669"/>
    <property type="project" value="TreeGrafter"/>
</dbReference>
<reference evidence="19 20" key="1">
    <citation type="journal article" date="2018" name="G3 (Bethesda)">
        <title>A High-Quality Reference Genome for the Invasive Mosquitofish Gambusia affinis Using a Chicago Library.</title>
        <authorList>
            <person name="Hoffberg S.L."/>
            <person name="Troendle N.J."/>
            <person name="Glenn T.C."/>
            <person name="Mahmud O."/>
            <person name="Louha S."/>
            <person name="Chalopin D."/>
            <person name="Bennetzen J.L."/>
            <person name="Mauricio R."/>
        </authorList>
    </citation>
    <scope>NUCLEOTIDE SEQUENCE [LARGE SCALE GENOMIC DNA]</scope>
    <source>
        <strain evidence="19">NE01/NJP1002.9</strain>
        <tissue evidence="19">Muscle</tissue>
    </source>
</reference>
<evidence type="ECO:0000256" key="11">
    <source>
        <dbReference type="ARBA" id="ARBA00022895"/>
    </source>
</evidence>
<keyword evidence="8" id="KW-0227">DNA damage</keyword>
<evidence type="ECO:0000256" key="16">
    <source>
        <dbReference type="ARBA" id="ARBA00042738"/>
    </source>
</evidence>
<feature type="region of interest" description="Disordered" evidence="17">
    <location>
        <begin position="176"/>
        <end position="196"/>
    </location>
</feature>
<accession>A0A315W5U6</accession>
<dbReference type="GO" id="GO:0000781">
    <property type="term" value="C:chromosome, telomeric region"/>
    <property type="evidence" value="ECO:0007669"/>
    <property type="project" value="UniProtKB-SubCell"/>
</dbReference>
<keyword evidence="9" id="KW-0378">Hydrolase</keyword>
<evidence type="ECO:0000256" key="12">
    <source>
        <dbReference type="ARBA" id="ARBA00023204"/>
    </source>
</evidence>
<keyword evidence="12" id="KW-0234">DNA repair</keyword>
<evidence type="ECO:0000256" key="4">
    <source>
        <dbReference type="ARBA" id="ARBA00010304"/>
    </source>
</evidence>
<comment type="similarity">
    <text evidence="4">Belongs to the DNA repair metallo-beta-lactamase (DRMBL) family.</text>
</comment>
<dbReference type="GO" id="GO:0006303">
    <property type="term" value="P:double-strand break repair via nonhomologous end joining"/>
    <property type="evidence" value="ECO:0007669"/>
    <property type="project" value="TreeGrafter"/>
</dbReference>
<dbReference type="CDD" id="cd16273">
    <property type="entry name" value="SNM1A-1C-like_MBL-fold"/>
    <property type="match status" value="1"/>
</dbReference>